<dbReference type="GO" id="GO:0008237">
    <property type="term" value="F:metallopeptidase activity"/>
    <property type="evidence" value="ECO:0007669"/>
    <property type="project" value="InterPro"/>
</dbReference>
<dbReference type="SUPFAM" id="SSF55486">
    <property type="entry name" value="Metalloproteases ('zincins'), catalytic domain"/>
    <property type="match status" value="1"/>
</dbReference>
<reference evidence="2 3" key="1">
    <citation type="submission" date="2014-02" db="EMBL/GenBank/DDBJ databases">
        <title>The genome sequence of the entomopathogenic fungus Metarhizium robertsii ARSEF 2575.</title>
        <authorList>
            <person name="Giuliano Garisto Donzelli B."/>
            <person name="Roe B.A."/>
            <person name="Macmil S.L."/>
            <person name="Krasnoff S.B."/>
            <person name="Gibson D.M."/>
        </authorList>
    </citation>
    <scope>NUCLEOTIDE SEQUENCE [LARGE SCALE GENOMIC DNA]</scope>
    <source>
        <strain evidence="2 3">ARSEF 2575</strain>
    </source>
</reference>
<sequence>MSTDRLPVVDPTQSNQVQRSTAEEFVQETFGEDEGEVLDPEKILKQHEACHPGPEHHYHCMTEAHPSLRILIGHGGEIPRWEYGSTINFAAEANGYPQQGDAEFAACHLWQAAEQWNSYDLGVRFQWVGKRKQATFILKYVDVGPKESTMAKSFFPTSRPQNTLFVYKKGLVKHRKTLKNTFLHELGHILGLRHEFALDREHGAVIFGLRNPKSVMSYEFPQEVQDSDIDGTRRFYEYRKPSIQGLTITDYIPNQSMK</sequence>
<comment type="caution">
    <text evidence="2">The sequence shown here is derived from an EMBL/GenBank/DDBJ whole genome shotgun (WGS) entry which is preliminary data.</text>
</comment>
<name>A0A014PLD1_9HYPO</name>
<dbReference type="InterPro" id="IPR024079">
    <property type="entry name" value="MetalloPept_cat_dom_sf"/>
</dbReference>
<feature type="compositionally biased region" description="Polar residues" evidence="1">
    <location>
        <begin position="11"/>
        <end position="20"/>
    </location>
</feature>
<evidence type="ECO:0000313" key="2">
    <source>
        <dbReference type="EMBL" id="EXU97348.1"/>
    </source>
</evidence>
<organism evidence="2 3">
    <name type="scientific">Metarhizium robertsii</name>
    <dbReference type="NCBI Taxonomy" id="568076"/>
    <lineage>
        <taxon>Eukaryota</taxon>
        <taxon>Fungi</taxon>
        <taxon>Dikarya</taxon>
        <taxon>Ascomycota</taxon>
        <taxon>Pezizomycotina</taxon>
        <taxon>Sordariomycetes</taxon>
        <taxon>Hypocreomycetidae</taxon>
        <taxon>Hypocreales</taxon>
        <taxon>Clavicipitaceae</taxon>
        <taxon>Metarhizium</taxon>
    </lineage>
</organism>
<dbReference type="HOGENOM" id="CLU_069189_0_0_1"/>
<feature type="region of interest" description="Disordered" evidence="1">
    <location>
        <begin position="1"/>
        <end position="21"/>
    </location>
</feature>
<dbReference type="eggNOG" id="ENOG502SH8B">
    <property type="taxonomic scope" value="Eukaryota"/>
</dbReference>
<proteinExistence type="predicted"/>
<protein>
    <submittedName>
        <fullName evidence="2">Peptidase M12B family protein</fullName>
    </submittedName>
</protein>
<accession>A0A014PLD1</accession>
<evidence type="ECO:0000256" key="1">
    <source>
        <dbReference type="SAM" id="MobiDB-lite"/>
    </source>
</evidence>
<dbReference type="Proteomes" id="UP000030151">
    <property type="component" value="Unassembled WGS sequence"/>
</dbReference>
<dbReference type="Gene3D" id="3.40.390.10">
    <property type="entry name" value="Collagenase (Catalytic Domain)"/>
    <property type="match status" value="1"/>
</dbReference>
<dbReference type="EMBL" id="JELW01000038">
    <property type="protein sequence ID" value="EXU97348.1"/>
    <property type="molecule type" value="Genomic_DNA"/>
</dbReference>
<evidence type="ECO:0000313" key="3">
    <source>
        <dbReference type="Proteomes" id="UP000030151"/>
    </source>
</evidence>
<dbReference type="AlphaFoldDB" id="A0A014PLD1"/>
<gene>
    <name evidence="2" type="ORF">X797_009630</name>
</gene>